<dbReference type="GeneID" id="19210776"/>
<dbReference type="KEGG" id="cput:CONPUDRAFT_84478"/>
<evidence type="ECO:0000313" key="1">
    <source>
        <dbReference type="EMBL" id="EIW77371.1"/>
    </source>
</evidence>
<evidence type="ECO:0000313" key="2">
    <source>
        <dbReference type="Proteomes" id="UP000053558"/>
    </source>
</evidence>
<organism evidence="1 2">
    <name type="scientific">Coniophora puteana (strain RWD-64-598)</name>
    <name type="common">Brown rot fungus</name>
    <dbReference type="NCBI Taxonomy" id="741705"/>
    <lineage>
        <taxon>Eukaryota</taxon>
        <taxon>Fungi</taxon>
        <taxon>Dikarya</taxon>
        <taxon>Basidiomycota</taxon>
        <taxon>Agaricomycotina</taxon>
        <taxon>Agaricomycetes</taxon>
        <taxon>Agaricomycetidae</taxon>
        <taxon>Boletales</taxon>
        <taxon>Coniophorineae</taxon>
        <taxon>Coniophoraceae</taxon>
        <taxon>Coniophora</taxon>
    </lineage>
</organism>
<dbReference type="RefSeq" id="XP_007772752.1">
    <property type="nucleotide sequence ID" value="XM_007774562.1"/>
</dbReference>
<name>A0A5M3MFK4_CONPW</name>
<protein>
    <submittedName>
        <fullName evidence="1">Uncharacterized protein</fullName>
    </submittedName>
</protein>
<dbReference type="Proteomes" id="UP000053558">
    <property type="component" value="Unassembled WGS sequence"/>
</dbReference>
<sequence>MLYSCPINVEPNQGLYDALIANDVIRGVFELLQEYSKNLYVLSNIVDLVVALAPHDRAKSTIGTGLASSLAEVLEDWLVSEKEFTTKSFLRILDNDALAEAIIDDGLVLRLLRMLLSASTFKEATDVIIALTTNARFCHAVDKACHDIVDVL</sequence>
<accession>A0A5M3MFK4</accession>
<keyword evidence="2" id="KW-1185">Reference proteome</keyword>
<dbReference type="AlphaFoldDB" id="A0A5M3MFK4"/>
<comment type="caution">
    <text evidence="1">The sequence shown here is derived from an EMBL/GenBank/DDBJ whole genome shotgun (WGS) entry which is preliminary data.</text>
</comment>
<feature type="non-terminal residue" evidence="1">
    <location>
        <position position="152"/>
    </location>
</feature>
<dbReference type="InterPro" id="IPR016024">
    <property type="entry name" value="ARM-type_fold"/>
</dbReference>
<reference evidence="2" key="1">
    <citation type="journal article" date="2012" name="Science">
        <title>The Paleozoic origin of enzymatic lignin decomposition reconstructed from 31 fungal genomes.</title>
        <authorList>
            <person name="Floudas D."/>
            <person name="Binder M."/>
            <person name="Riley R."/>
            <person name="Barry K."/>
            <person name="Blanchette R.A."/>
            <person name="Henrissat B."/>
            <person name="Martinez A.T."/>
            <person name="Otillar R."/>
            <person name="Spatafora J.W."/>
            <person name="Yadav J.S."/>
            <person name="Aerts A."/>
            <person name="Benoit I."/>
            <person name="Boyd A."/>
            <person name="Carlson A."/>
            <person name="Copeland A."/>
            <person name="Coutinho P.M."/>
            <person name="de Vries R.P."/>
            <person name="Ferreira P."/>
            <person name="Findley K."/>
            <person name="Foster B."/>
            <person name="Gaskell J."/>
            <person name="Glotzer D."/>
            <person name="Gorecki P."/>
            <person name="Heitman J."/>
            <person name="Hesse C."/>
            <person name="Hori C."/>
            <person name="Igarashi K."/>
            <person name="Jurgens J.A."/>
            <person name="Kallen N."/>
            <person name="Kersten P."/>
            <person name="Kohler A."/>
            <person name="Kuees U."/>
            <person name="Kumar T.K.A."/>
            <person name="Kuo A."/>
            <person name="LaButti K."/>
            <person name="Larrondo L.F."/>
            <person name="Lindquist E."/>
            <person name="Ling A."/>
            <person name="Lombard V."/>
            <person name="Lucas S."/>
            <person name="Lundell T."/>
            <person name="Martin R."/>
            <person name="McLaughlin D.J."/>
            <person name="Morgenstern I."/>
            <person name="Morin E."/>
            <person name="Murat C."/>
            <person name="Nagy L.G."/>
            <person name="Nolan M."/>
            <person name="Ohm R.A."/>
            <person name="Patyshakuliyeva A."/>
            <person name="Rokas A."/>
            <person name="Ruiz-Duenas F.J."/>
            <person name="Sabat G."/>
            <person name="Salamov A."/>
            <person name="Samejima M."/>
            <person name="Schmutz J."/>
            <person name="Slot J.C."/>
            <person name="St John F."/>
            <person name="Stenlid J."/>
            <person name="Sun H."/>
            <person name="Sun S."/>
            <person name="Syed K."/>
            <person name="Tsang A."/>
            <person name="Wiebenga A."/>
            <person name="Young D."/>
            <person name="Pisabarro A."/>
            <person name="Eastwood D.C."/>
            <person name="Martin F."/>
            <person name="Cullen D."/>
            <person name="Grigoriev I.V."/>
            <person name="Hibbett D.S."/>
        </authorList>
    </citation>
    <scope>NUCLEOTIDE SEQUENCE [LARGE SCALE GENOMIC DNA]</scope>
    <source>
        <strain evidence="2">RWD-64-598 SS2</strain>
    </source>
</reference>
<dbReference type="EMBL" id="JH711584">
    <property type="protein sequence ID" value="EIW77371.1"/>
    <property type="molecule type" value="Genomic_DNA"/>
</dbReference>
<gene>
    <name evidence="1" type="ORF">CONPUDRAFT_84478</name>
</gene>
<proteinExistence type="predicted"/>
<dbReference type="SUPFAM" id="SSF48371">
    <property type="entry name" value="ARM repeat"/>
    <property type="match status" value="1"/>
</dbReference>